<accession>A0ABP6KPD5</accession>
<organism evidence="1 2">
    <name type="scientific">Streptosporangium longisporum</name>
    <dbReference type="NCBI Taxonomy" id="46187"/>
    <lineage>
        <taxon>Bacteria</taxon>
        <taxon>Bacillati</taxon>
        <taxon>Actinomycetota</taxon>
        <taxon>Actinomycetes</taxon>
        <taxon>Streptosporangiales</taxon>
        <taxon>Streptosporangiaceae</taxon>
        <taxon>Streptosporangium</taxon>
    </lineage>
</organism>
<name>A0ABP6KPD5_9ACTN</name>
<protein>
    <submittedName>
        <fullName evidence="1">Uncharacterized protein</fullName>
    </submittedName>
</protein>
<evidence type="ECO:0000313" key="1">
    <source>
        <dbReference type="EMBL" id="GAA3015123.1"/>
    </source>
</evidence>
<keyword evidence="2" id="KW-1185">Reference proteome</keyword>
<dbReference type="Proteomes" id="UP001499930">
    <property type="component" value="Unassembled WGS sequence"/>
</dbReference>
<proteinExistence type="predicted"/>
<reference evidence="2" key="1">
    <citation type="journal article" date="2019" name="Int. J. Syst. Evol. Microbiol.">
        <title>The Global Catalogue of Microorganisms (GCM) 10K type strain sequencing project: providing services to taxonomists for standard genome sequencing and annotation.</title>
        <authorList>
            <consortium name="The Broad Institute Genomics Platform"/>
            <consortium name="The Broad Institute Genome Sequencing Center for Infectious Disease"/>
            <person name="Wu L."/>
            <person name="Ma J."/>
        </authorList>
    </citation>
    <scope>NUCLEOTIDE SEQUENCE [LARGE SCALE GENOMIC DNA]</scope>
    <source>
        <strain evidence="2">JCM 3106</strain>
    </source>
</reference>
<sequence length="106" mass="11384">MIGWYGSRANRQADLPWTPRLRRGEPGVVVHPGGRLPGNAGHRTGFALVAAALREDGHEVVVTVAVARERDWPSGWRCSRGCRPRACCRAYRAAGAGRAGGPGLAW</sequence>
<dbReference type="EMBL" id="BAAAWD010000012">
    <property type="protein sequence ID" value="GAA3015123.1"/>
    <property type="molecule type" value="Genomic_DNA"/>
</dbReference>
<evidence type="ECO:0000313" key="2">
    <source>
        <dbReference type="Proteomes" id="UP001499930"/>
    </source>
</evidence>
<gene>
    <name evidence="1" type="ORF">GCM10017559_43090</name>
</gene>
<comment type="caution">
    <text evidence="1">The sequence shown here is derived from an EMBL/GenBank/DDBJ whole genome shotgun (WGS) entry which is preliminary data.</text>
</comment>
<dbReference type="RefSeq" id="WP_344898163.1">
    <property type="nucleotide sequence ID" value="NZ_BAAAWD010000012.1"/>
</dbReference>